<evidence type="ECO:0000313" key="3">
    <source>
        <dbReference type="Proteomes" id="UP001500742"/>
    </source>
</evidence>
<dbReference type="Proteomes" id="UP001500742">
    <property type="component" value="Unassembled WGS sequence"/>
</dbReference>
<dbReference type="EMBL" id="BAAAZC010000004">
    <property type="protein sequence ID" value="GAA3959623.1"/>
    <property type="molecule type" value="Genomic_DNA"/>
</dbReference>
<feature type="signal peptide" evidence="1">
    <location>
        <begin position="1"/>
        <end position="25"/>
    </location>
</feature>
<comment type="caution">
    <text evidence="2">The sequence shown here is derived from an EMBL/GenBank/DDBJ whole genome shotgun (WGS) entry which is preliminary data.</text>
</comment>
<name>A0ABP7P6Y3_9SPHI</name>
<evidence type="ECO:0000256" key="1">
    <source>
        <dbReference type="SAM" id="SignalP"/>
    </source>
</evidence>
<gene>
    <name evidence="2" type="ORF">GCM10022210_03890</name>
</gene>
<proteinExistence type="predicted"/>
<protein>
    <recommendedName>
        <fullName evidence="4">Outer membrane protein beta-barrel domain-containing protein</fullName>
    </recommendedName>
</protein>
<evidence type="ECO:0008006" key="4">
    <source>
        <dbReference type="Google" id="ProtNLM"/>
    </source>
</evidence>
<feature type="chain" id="PRO_5046847447" description="Outer membrane protein beta-barrel domain-containing protein" evidence="1">
    <location>
        <begin position="26"/>
        <end position="180"/>
    </location>
</feature>
<keyword evidence="1" id="KW-0732">Signal</keyword>
<accession>A0ABP7P6Y3</accession>
<dbReference type="RefSeq" id="WP_259090593.1">
    <property type="nucleotide sequence ID" value="NZ_BAAAZC010000004.1"/>
</dbReference>
<organism evidence="2 3">
    <name type="scientific">Mucilaginibacter dorajii</name>
    <dbReference type="NCBI Taxonomy" id="692994"/>
    <lineage>
        <taxon>Bacteria</taxon>
        <taxon>Pseudomonadati</taxon>
        <taxon>Bacteroidota</taxon>
        <taxon>Sphingobacteriia</taxon>
        <taxon>Sphingobacteriales</taxon>
        <taxon>Sphingobacteriaceae</taxon>
        <taxon>Mucilaginibacter</taxon>
    </lineage>
</organism>
<evidence type="ECO:0000313" key="2">
    <source>
        <dbReference type="EMBL" id="GAA3959623.1"/>
    </source>
</evidence>
<keyword evidence="3" id="KW-1185">Reference proteome</keyword>
<sequence length="180" mass="19542">MKILSKLIAVSFAASAIFFSTNVKAQTVAANKFTFSLGAETGVPTGVARLGANFVLGASGKFQYGVTNNFAVTFAAGGYHFFPKTDPLTNKKYGSYGEIPLKIGVKEFVIPNFYVAAEGGLAWEKLEGNQGWAPFHRRDLAGGIGYADKHWDLGVRYEDFYMKDYHSGVVALRLAYGFGL</sequence>
<reference evidence="3" key="1">
    <citation type="journal article" date="2019" name="Int. J. Syst. Evol. Microbiol.">
        <title>The Global Catalogue of Microorganisms (GCM) 10K type strain sequencing project: providing services to taxonomists for standard genome sequencing and annotation.</title>
        <authorList>
            <consortium name="The Broad Institute Genomics Platform"/>
            <consortium name="The Broad Institute Genome Sequencing Center for Infectious Disease"/>
            <person name="Wu L."/>
            <person name="Ma J."/>
        </authorList>
    </citation>
    <scope>NUCLEOTIDE SEQUENCE [LARGE SCALE GENOMIC DNA]</scope>
    <source>
        <strain evidence="3">JCM 16601</strain>
    </source>
</reference>